<evidence type="ECO:0000313" key="2">
    <source>
        <dbReference type="EMBL" id="MPL83927.1"/>
    </source>
</evidence>
<feature type="region of interest" description="Disordered" evidence="1">
    <location>
        <begin position="44"/>
        <end position="70"/>
    </location>
</feature>
<dbReference type="AlphaFoldDB" id="A0A644UY95"/>
<gene>
    <name evidence="2" type="ORF">SDC9_29886</name>
</gene>
<feature type="compositionally biased region" description="Polar residues" evidence="1">
    <location>
        <begin position="83"/>
        <end position="97"/>
    </location>
</feature>
<organism evidence="2">
    <name type="scientific">bioreactor metagenome</name>
    <dbReference type="NCBI Taxonomy" id="1076179"/>
    <lineage>
        <taxon>unclassified sequences</taxon>
        <taxon>metagenomes</taxon>
        <taxon>ecological metagenomes</taxon>
    </lineage>
</organism>
<feature type="region of interest" description="Disordered" evidence="1">
    <location>
        <begin position="83"/>
        <end position="104"/>
    </location>
</feature>
<reference evidence="2" key="1">
    <citation type="submission" date="2019-08" db="EMBL/GenBank/DDBJ databases">
        <authorList>
            <person name="Kucharzyk K."/>
            <person name="Murdoch R.W."/>
            <person name="Higgins S."/>
            <person name="Loffler F."/>
        </authorList>
    </citation>
    <scope>NUCLEOTIDE SEQUENCE</scope>
</reference>
<protein>
    <submittedName>
        <fullName evidence="2">Uncharacterized protein</fullName>
    </submittedName>
</protein>
<evidence type="ECO:0000256" key="1">
    <source>
        <dbReference type="SAM" id="MobiDB-lite"/>
    </source>
</evidence>
<sequence>MRCGRGHPPSLVDGCECDRRLPILMGLGLTLTAVMVARGPSSAEAWQSGSSFSKADSRSVPGEGSSFLQASVEGDGSSFAKASATSDFELTPTSPSRPGTAFTMPADRDEFARLRALISHAESRSLGYDDDHGSGGSAQIPPPKRPPDMSIGEIFAWVQSFPGQQHARSPGSFGRRLRPPSAPPYPGAVRSP</sequence>
<dbReference type="EMBL" id="VSSQ01000182">
    <property type="protein sequence ID" value="MPL83927.1"/>
    <property type="molecule type" value="Genomic_DNA"/>
</dbReference>
<feature type="compositionally biased region" description="Polar residues" evidence="1">
    <location>
        <begin position="44"/>
        <end position="54"/>
    </location>
</feature>
<comment type="caution">
    <text evidence="2">The sequence shown here is derived from an EMBL/GenBank/DDBJ whole genome shotgun (WGS) entry which is preliminary data.</text>
</comment>
<feature type="region of interest" description="Disordered" evidence="1">
    <location>
        <begin position="125"/>
        <end position="192"/>
    </location>
</feature>
<name>A0A644UY95_9ZZZZ</name>
<accession>A0A644UY95</accession>
<proteinExistence type="predicted"/>